<evidence type="ECO:0000313" key="2">
    <source>
        <dbReference type="EMBL" id="MCS2609171.1"/>
    </source>
</evidence>
<keyword evidence="3" id="KW-1185">Reference proteome</keyword>
<keyword evidence="1" id="KW-0472">Membrane</keyword>
<sequence>MDEFWKKALKCCPGLAISGVVAVTIFPRIFESKYLDGLNESQVYGLFVSIAVLTFLLCTFIVFKWDAGERSLGGNKISINKSSVRGDVVGGNSNGRREKK</sequence>
<reference evidence="2" key="1">
    <citation type="submission" date="2021-11" db="EMBL/GenBank/DDBJ databases">
        <title>Halomonas sp., isolated from a coastal aquaculture zone in Dongshan Bay.</title>
        <authorList>
            <person name="Lin W."/>
        </authorList>
    </citation>
    <scope>NUCLEOTIDE SEQUENCE</scope>
    <source>
        <strain evidence="2">Yzlin-01</strain>
    </source>
</reference>
<feature type="transmembrane region" description="Helical" evidence="1">
    <location>
        <begin position="12"/>
        <end position="30"/>
    </location>
</feature>
<name>A0ABT2EC73_9GAMM</name>
<dbReference type="Proteomes" id="UP001165542">
    <property type="component" value="Unassembled WGS sequence"/>
</dbReference>
<comment type="caution">
    <text evidence="2">The sequence shown here is derived from an EMBL/GenBank/DDBJ whole genome shotgun (WGS) entry which is preliminary data.</text>
</comment>
<evidence type="ECO:0000313" key="3">
    <source>
        <dbReference type="Proteomes" id="UP001165542"/>
    </source>
</evidence>
<keyword evidence="1" id="KW-0812">Transmembrane</keyword>
<dbReference type="RefSeq" id="WP_259035677.1">
    <property type="nucleotide sequence ID" value="NZ_JAJISC010000003.1"/>
</dbReference>
<keyword evidence="1" id="KW-1133">Transmembrane helix</keyword>
<proteinExistence type="predicted"/>
<feature type="transmembrane region" description="Helical" evidence="1">
    <location>
        <begin position="42"/>
        <end position="63"/>
    </location>
</feature>
<evidence type="ECO:0000256" key="1">
    <source>
        <dbReference type="SAM" id="Phobius"/>
    </source>
</evidence>
<protein>
    <submittedName>
        <fullName evidence="2">Uncharacterized protein</fullName>
    </submittedName>
</protein>
<gene>
    <name evidence="2" type="ORF">LLY24_07565</name>
</gene>
<accession>A0ABT2EC73</accession>
<organism evidence="2 3">
    <name type="scientific">Halomonas dongshanensis</name>
    <dbReference type="NCBI Taxonomy" id="2890835"/>
    <lineage>
        <taxon>Bacteria</taxon>
        <taxon>Pseudomonadati</taxon>
        <taxon>Pseudomonadota</taxon>
        <taxon>Gammaproteobacteria</taxon>
        <taxon>Oceanospirillales</taxon>
        <taxon>Halomonadaceae</taxon>
        <taxon>Halomonas</taxon>
    </lineage>
</organism>
<dbReference type="EMBL" id="JAJISC010000003">
    <property type="protein sequence ID" value="MCS2609171.1"/>
    <property type="molecule type" value="Genomic_DNA"/>
</dbReference>